<dbReference type="PROSITE" id="PS50011">
    <property type="entry name" value="PROTEIN_KINASE_DOM"/>
    <property type="match status" value="1"/>
</dbReference>
<dbReference type="PANTHER" id="PTHR45647:SF22">
    <property type="entry name" value="U-BOX DOMAIN-CONTAINING PROTEIN 32"/>
    <property type="match status" value="1"/>
</dbReference>
<keyword evidence="10" id="KW-0418">Kinase</keyword>
<dbReference type="KEGG" id="qsa:O6P43_008190"/>
<keyword evidence="6" id="KW-0833">Ubl conjugation pathway</keyword>
<dbReference type="AlphaFoldDB" id="A0AAD7PVM9"/>
<evidence type="ECO:0000313" key="11">
    <source>
        <dbReference type="Proteomes" id="UP001163823"/>
    </source>
</evidence>
<dbReference type="InterPro" id="IPR003613">
    <property type="entry name" value="Ubox_domain"/>
</dbReference>
<dbReference type="InterPro" id="IPR011009">
    <property type="entry name" value="Kinase-like_dom_sf"/>
</dbReference>
<evidence type="ECO:0000256" key="4">
    <source>
        <dbReference type="ARBA" id="ARBA00012483"/>
    </source>
</evidence>
<dbReference type="GO" id="GO:0004672">
    <property type="term" value="F:protein kinase activity"/>
    <property type="evidence" value="ECO:0007669"/>
    <property type="project" value="InterPro"/>
</dbReference>
<dbReference type="Gene3D" id="1.10.510.10">
    <property type="entry name" value="Transferase(Phosphotransferase) domain 1"/>
    <property type="match status" value="1"/>
</dbReference>
<accession>A0AAD7PVM9</accession>
<comment type="pathway">
    <text evidence="3">Protein modification; protein ubiquitination.</text>
</comment>
<sequence length="790" mass="90270">MGSIHEVEEERVDDLEETVHVAVGKDVEESEKMLLWAVQNFAGKKICLLHVYQPDHVNSMTETKLSGNELKYRHLRAFQELERQELHELLDQYLLTLARAGVQANKVWIEMDNIEKGIVEIIVQHNIRWLVMGAAEDNYHSGKLAEPESRKAIFVLQQAPHYCIIWFVCRGNLISTWGGRSDRSEEDTSPLLLLNSDNFISEYVTEELKFPDKEGASDDLAGTQGSFSSHCSGHPDWSLDRVILTSKLNLIQLDEDERYKEEAARDIDVRLQQAIGYTENSKRIEFKEAVKRWEVEDTAMEAKCKAKALESLSAKEISSRKEMEDLLEREKQEVEKMKNQRDELMGELSMVRDQNSVLESKIVESQCMVTELEEKIISAVELLISFKDQRDKLKIHHSNIVKEVKELGNLVKEGGKSFYRVEFPTFSFIEINEVTHEFDPSWKIAEGRYGSVYRGFLCHMHVAIKMLPSYGCQSQLEFQHEVEVLSRVRHPNLLTLVGSCPESRSLIYEYLRNASLEDHLVCRDNAPPLPWQIRICIAADICSALIFLHSNEPCIIHGNLKPSKVLLDANFSGKLGDLGIFHLVRQSENSAYINTNCKSSNEDSVYMDPEYLATGKLTPESDVYSFGIILLRVLTGRPLFGVVRDVKCALENEKLKSVLDSSSGEWPLELAKQIAYLALRCCENTRLNRPELVSEIWSVLEPLRASFIGRSLISKKLHRIPTHFVCPIFQEVMEDPHIAADGFTYEAEAIRGWLKSGHHTSPMTNLKLENDTLVPNYALHNAILEWQQLQ</sequence>
<dbReference type="CDD" id="cd01989">
    <property type="entry name" value="USP_STK_Ubox_N"/>
    <property type="match status" value="1"/>
</dbReference>
<evidence type="ECO:0000256" key="7">
    <source>
        <dbReference type="SAM" id="Coils"/>
    </source>
</evidence>
<evidence type="ECO:0000256" key="2">
    <source>
        <dbReference type="ARBA" id="ARBA00003861"/>
    </source>
</evidence>
<protein>
    <recommendedName>
        <fullName evidence="4">RING-type E3 ubiquitin transferase</fullName>
        <ecNumber evidence="4">2.3.2.27</ecNumber>
    </recommendedName>
</protein>
<dbReference type="InterPro" id="IPR000719">
    <property type="entry name" value="Prot_kinase_dom"/>
</dbReference>
<dbReference type="PROSITE" id="PS51698">
    <property type="entry name" value="U_BOX"/>
    <property type="match status" value="1"/>
</dbReference>
<dbReference type="EC" id="2.3.2.27" evidence="4"/>
<dbReference type="Gene3D" id="3.40.50.620">
    <property type="entry name" value="HUPs"/>
    <property type="match status" value="1"/>
</dbReference>
<dbReference type="SUPFAM" id="SSF56112">
    <property type="entry name" value="Protein kinase-like (PK-like)"/>
    <property type="match status" value="1"/>
</dbReference>
<dbReference type="InterPro" id="IPR001245">
    <property type="entry name" value="Ser-Thr/Tyr_kinase_cat_dom"/>
</dbReference>
<evidence type="ECO:0000256" key="3">
    <source>
        <dbReference type="ARBA" id="ARBA00004906"/>
    </source>
</evidence>
<dbReference type="InterPro" id="IPR013083">
    <property type="entry name" value="Znf_RING/FYVE/PHD"/>
</dbReference>
<dbReference type="InterPro" id="IPR014729">
    <property type="entry name" value="Rossmann-like_a/b/a_fold"/>
</dbReference>
<dbReference type="SMART" id="SM00504">
    <property type="entry name" value="Ubox"/>
    <property type="match status" value="1"/>
</dbReference>
<dbReference type="Gene3D" id="3.30.200.20">
    <property type="entry name" value="Phosphorylase Kinase, domain 1"/>
    <property type="match status" value="1"/>
</dbReference>
<dbReference type="GO" id="GO:0061630">
    <property type="term" value="F:ubiquitin protein ligase activity"/>
    <property type="evidence" value="ECO:0007669"/>
    <property type="project" value="UniProtKB-EC"/>
</dbReference>
<dbReference type="Proteomes" id="UP001163823">
    <property type="component" value="Chromosome 4"/>
</dbReference>
<evidence type="ECO:0000259" key="9">
    <source>
        <dbReference type="PROSITE" id="PS51698"/>
    </source>
</evidence>
<dbReference type="GO" id="GO:0016567">
    <property type="term" value="P:protein ubiquitination"/>
    <property type="evidence" value="ECO:0007669"/>
    <property type="project" value="InterPro"/>
</dbReference>
<dbReference type="InterPro" id="IPR051348">
    <property type="entry name" value="U-box_ubiquitin_ligases"/>
</dbReference>
<evidence type="ECO:0000256" key="5">
    <source>
        <dbReference type="ARBA" id="ARBA00022679"/>
    </source>
</evidence>
<gene>
    <name evidence="10" type="ORF">O6P43_008190</name>
</gene>
<dbReference type="Pfam" id="PF07714">
    <property type="entry name" value="PK_Tyr_Ser-Thr"/>
    <property type="match status" value="1"/>
</dbReference>
<dbReference type="EMBL" id="JARAOO010000004">
    <property type="protein sequence ID" value="KAJ7969926.1"/>
    <property type="molecule type" value="Genomic_DNA"/>
</dbReference>
<keyword evidence="5" id="KW-0808">Transferase</keyword>
<keyword evidence="11" id="KW-1185">Reference proteome</keyword>
<dbReference type="GO" id="GO:0005524">
    <property type="term" value="F:ATP binding"/>
    <property type="evidence" value="ECO:0007669"/>
    <property type="project" value="InterPro"/>
</dbReference>
<comment type="catalytic activity">
    <reaction evidence="1">
        <text>S-ubiquitinyl-[E2 ubiquitin-conjugating enzyme]-L-cysteine + [acceptor protein]-L-lysine = [E2 ubiquitin-conjugating enzyme]-L-cysteine + N(6)-ubiquitinyl-[acceptor protein]-L-lysine.</text>
        <dbReference type="EC" id="2.3.2.27"/>
    </reaction>
</comment>
<dbReference type="CDD" id="cd16655">
    <property type="entry name" value="RING-Ubox_WDSUB1-like"/>
    <property type="match status" value="1"/>
</dbReference>
<dbReference type="SUPFAM" id="SSF52402">
    <property type="entry name" value="Adenine nucleotide alpha hydrolases-like"/>
    <property type="match status" value="1"/>
</dbReference>
<feature type="domain" description="Protein kinase" evidence="8">
    <location>
        <begin position="438"/>
        <end position="708"/>
    </location>
</feature>
<evidence type="ECO:0000256" key="6">
    <source>
        <dbReference type="ARBA" id="ARBA00022786"/>
    </source>
</evidence>
<dbReference type="Gene3D" id="3.30.40.10">
    <property type="entry name" value="Zinc/RING finger domain, C3HC4 (zinc finger)"/>
    <property type="match status" value="1"/>
</dbReference>
<evidence type="ECO:0000313" key="10">
    <source>
        <dbReference type="EMBL" id="KAJ7969926.1"/>
    </source>
</evidence>
<feature type="coiled-coil region" evidence="7">
    <location>
        <begin position="320"/>
        <end position="354"/>
    </location>
</feature>
<comment type="function">
    <text evidence="2">Functions as an E3 ubiquitin ligase.</text>
</comment>
<keyword evidence="7" id="KW-0175">Coiled coil</keyword>
<reference evidence="10" key="1">
    <citation type="journal article" date="2023" name="Science">
        <title>Elucidation of the pathway for biosynthesis of saponin adjuvants from the soapbark tree.</title>
        <authorList>
            <person name="Reed J."/>
            <person name="Orme A."/>
            <person name="El-Demerdash A."/>
            <person name="Owen C."/>
            <person name="Martin L.B.B."/>
            <person name="Misra R.C."/>
            <person name="Kikuchi S."/>
            <person name="Rejzek M."/>
            <person name="Martin A.C."/>
            <person name="Harkess A."/>
            <person name="Leebens-Mack J."/>
            <person name="Louveau T."/>
            <person name="Stephenson M.J."/>
            <person name="Osbourn A."/>
        </authorList>
    </citation>
    <scope>NUCLEOTIDE SEQUENCE</scope>
    <source>
        <strain evidence="10">S10</strain>
    </source>
</reference>
<proteinExistence type="predicted"/>
<evidence type="ECO:0000256" key="1">
    <source>
        <dbReference type="ARBA" id="ARBA00000900"/>
    </source>
</evidence>
<dbReference type="PANTHER" id="PTHR45647">
    <property type="entry name" value="OS02G0152300 PROTEIN"/>
    <property type="match status" value="1"/>
</dbReference>
<dbReference type="SUPFAM" id="SSF57850">
    <property type="entry name" value="RING/U-box"/>
    <property type="match status" value="1"/>
</dbReference>
<feature type="domain" description="U-box" evidence="9">
    <location>
        <begin position="719"/>
        <end position="790"/>
    </location>
</feature>
<organism evidence="10 11">
    <name type="scientific">Quillaja saponaria</name>
    <name type="common">Soap bark tree</name>
    <dbReference type="NCBI Taxonomy" id="32244"/>
    <lineage>
        <taxon>Eukaryota</taxon>
        <taxon>Viridiplantae</taxon>
        <taxon>Streptophyta</taxon>
        <taxon>Embryophyta</taxon>
        <taxon>Tracheophyta</taxon>
        <taxon>Spermatophyta</taxon>
        <taxon>Magnoliopsida</taxon>
        <taxon>eudicotyledons</taxon>
        <taxon>Gunneridae</taxon>
        <taxon>Pentapetalae</taxon>
        <taxon>rosids</taxon>
        <taxon>fabids</taxon>
        <taxon>Fabales</taxon>
        <taxon>Quillajaceae</taxon>
        <taxon>Quillaja</taxon>
    </lineage>
</organism>
<evidence type="ECO:0000259" key="8">
    <source>
        <dbReference type="PROSITE" id="PS50011"/>
    </source>
</evidence>
<name>A0AAD7PVM9_QUISA</name>
<comment type="caution">
    <text evidence="10">The sequence shown here is derived from an EMBL/GenBank/DDBJ whole genome shotgun (WGS) entry which is preliminary data.</text>
</comment>
<dbReference type="Pfam" id="PF04564">
    <property type="entry name" value="U-box"/>
    <property type="match status" value="1"/>
</dbReference>